<reference evidence="1" key="1">
    <citation type="submission" date="2022-11" db="EMBL/GenBank/DDBJ databases">
        <authorList>
            <person name="Petersen C."/>
        </authorList>
    </citation>
    <scope>NUCLEOTIDE SEQUENCE</scope>
    <source>
        <strain evidence="1">IBT 26290</strain>
    </source>
</reference>
<protein>
    <recommendedName>
        <fullName evidence="3">HTH CENPB-type domain-containing protein</fullName>
    </recommendedName>
</protein>
<reference evidence="1" key="2">
    <citation type="journal article" date="2023" name="IMA Fungus">
        <title>Comparative genomic study of the Penicillium genus elucidates a diverse pangenome and 15 lateral gene transfer events.</title>
        <authorList>
            <person name="Petersen C."/>
            <person name="Sorensen T."/>
            <person name="Nielsen M.R."/>
            <person name="Sondergaard T.E."/>
            <person name="Sorensen J.L."/>
            <person name="Fitzpatrick D.A."/>
            <person name="Frisvad J.C."/>
            <person name="Nielsen K.L."/>
        </authorList>
    </citation>
    <scope>NUCLEOTIDE SEQUENCE</scope>
    <source>
        <strain evidence="1">IBT 26290</strain>
    </source>
</reference>
<dbReference type="AlphaFoldDB" id="A0A9W9LDZ2"/>
<gene>
    <name evidence="1" type="ORF">N7482_010055</name>
</gene>
<name>A0A9W9LDZ2_9EURO</name>
<evidence type="ECO:0000313" key="2">
    <source>
        <dbReference type="Proteomes" id="UP001149163"/>
    </source>
</evidence>
<dbReference type="RefSeq" id="XP_056538136.1">
    <property type="nucleotide sequence ID" value="XM_056692179.1"/>
</dbReference>
<keyword evidence="2" id="KW-1185">Reference proteome</keyword>
<proteinExistence type="predicted"/>
<dbReference type="OrthoDB" id="4207519at2759"/>
<dbReference type="EMBL" id="JAPQKN010000008">
    <property type="protein sequence ID" value="KAJ5150803.1"/>
    <property type="molecule type" value="Genomic_DNA"/>
</dbReference>
<comment type="caution">
    <text evidence="1">The sequence shown here is derived from an EMBL/GenBank/DDBJ whole genome shotgun (WGS) entry which is preliminary data.</text>
</comment>
<dbReference type="GeneID" id="81431355"/>
<accession>A0A9W9LDZ2</accession>
<evidence type="ECO:0000313" key="1">
    <source>
        <dbReference type="EMBL" id="KAJ5150803.1"/>
    </source>
</evidence>
<sequence length="110" mass="12636">MSPARQRHARSSYPIRSRLTGIASTLRQRANNKPSIADKAANQQYLTQREEQALVEYVLRLADNGYLLPVKFLRSVALIVVRRRSSNFQITDPGLEIRPPGKNWPQGFYR</sequence>
<evidence type="ECO:0008006" key="3">
    <source>
        <dbReference type="Google" id="ProtNLM"/>
    </source>
</evidence>
<dbReference type="Proteomes" id="UP001149163">
    <property type="component" value="Unassembled WGS sequence"/>
</dbReference>
<organism evidence="1 2">
    <name type="scientific">Penicillium canariense</name>
    <dbReference type="NCBI Taxonomy" id="189055"/>
    <lineage>
        <taxon>Eukaryota</taxon>
        <taxon>Fungi</taxon>
        <taxon>Dikarya</taxon>
        <taxon>Ascomycota</taxon>
        <taxon>Pezizomycotina</taxon>
        <taxon>Eurotiomycetes</taxon>
        <taxon>Eurotiomycetidae</taxon>
        <taxon>Eurotiales</taxon>
        <taxon>Aspergillaceae</taxon>
        <taxon>Penicillium</taxon>
    </lineage>
</organism>